<dbReference type="EMBL" id="KN817556">
    <property type="protein sequence ID" value="KJA21661.1"/>
    <property type="molecule type" value="Genomic_DNA"/>
</dbReference>
<name>A0A0D2NYZ5_HYPSF</name>
<gene>
    <name evidence="2" type="ORF">HYPSUDRAFT_687486</name>
</gene>
<evidence type="ECO:0000313" key="2">
    <source>
        <dbReference type="EMBL" id="KJA21661.1"/>
    </source>
</evidence>
<reference evidence="3" key="1">
    <citation type="submission" date="2014-04" db="EMBL/GenBank/DDBJ databases">
        <title>Evolutionary Origins and Diversification of the Mycorrhizal Mutualists.</title>
        <authorList>
            <consortium name="DOE Joint Genome Institute"/>
            <consortium name="Mycorrhizal Genomics Consortium"/>
            <person name="Kohler A."/>
            <person name="Kuo A."/>
            <person name="Nagy L.G."/>
            <person name="Floudas D."/>
            <person name="Copeland A."/>
            <person name="Barry K.W."/>
            <person name="Cichocki N."/>
            <person name="Veneault-Fourrey C."/>
            <person name="LaButti K."/>
            <person name="Lindquist E.A."/>
            <person name="Lipzen A."/>
            <person name="Lundell T."/>
            <person name="Morin E."/>
            <person name="Murat C."/>
            <person name="Riley R."/>
            <person name="Ohm R."/>
            <person name="Sun H."/>
            <person name="Tunlid A."/>
            <person name="Henrissat B."/>
            <person name="Grigoriev I.V."/>
            <person name="Hibbett D.S."/>
            <person name="Martin F."/>
        </authorList>
    </citation>
    <scope>NUCLEOTIDE SEQUENCE [LARGE SCALE GENOMIC DNA]</scope>
    <source>
        <strain evidence="3">FD-334 SS-4</strain>
    </source>
</reference>
<keyword evidence="3" id="KW-1185">Reference proteome</keyword>
<keyword evidence="1" id="KW-1133">Transmembrane helix</keyword>
<proteinExistence type="predicted"/>
<keyword evidence="1" id="KW-0472">Membrane</keyword>
<protein>
    <submittedName>
        <fullName evidence="2">Uncharacterized protein</fullName>
    </submittedName>
</protein>
<evidence type="ECO:0000313" key="3">
    <source>
        <dbReference type="Proteomes" id="UP000054270"/>
    </source>
</evidence>
<dbReference type="Proteomes" id="UP000054270">
    <property type="component" value="Unassembled WGS sequence"/>
</dbReference>
<sequence>YYTPPADRQPRCVHFSRTEHSRVHSFYHQHACTFHTSAFLFLPFFSFLSIFILNLLLLHPYIKPSDMITPISNVMSISLCQWTLIQP</sequence>
<keyword evidence="1" id="KW-0812">Transmembrane</keyword>
<feature type="transmembrane region" description="Helical" evidence="1">
    <location>
        <begin position="38"/>
        <end position="58"/>
    </location>
</feature>
<accession>A0A0D2NYZ5</accession>
<organism evidence="2 3">
    <name type="scientific">Hypholoma sublateritium (strain FD-334 SS-4)</name>
    <dbReference type="NCBI Taxonomy" id="945553"/>
    <lineage>
        <taxon>Eukaryota</taxon>
        <taxon>Fungi</taxon>
        <taxon>Dikarya</taxon>
        <taxon>Basidiomycota</taxon>
        <taxon>Agaricomycotina</taxon>
        <taxon>Agaricomycetes</taxon>
        <taxon>Agaricomycetidae</taxon>
        <taxon>Agaricales</taxon>
        <taxon>Agaricineae</taxon>
        <taxon>Strophariaceae</taxon>
        <taxon>Hypholoma</taxon>
    </lineage>
</organism>
<feature type="non-terminal residue" evidence="2">
    <location>
        <position position="1"/>
    </location>
</feature>
<dbReference type="AlphaFoldDB" id="A0A0D2NYZ5"/>
<evidence type="ECO:0000256" key="1">
    <source>
        <dbReference type="SAM" id="Phobius"/>
    </source>
</evidence>